<proteinExistence type="predicted"/>
<keyword evidence="2" id="KW-1185">Reference proteome</keyword>
<organism evidence="1 2">
    <name type="scientific">Symbiodinium natans</name>
    <dbReference type="NCBI Taxonomy" id="878477"/>
    <lineage>
        <taxon>Eukaryota</taxon>
        <taxon>Sar</taxon>
        <taxon>Alveolata</taxon>
        <taxon>Dinophyceae</taxon>
        <taxon>Suessiales</taxon>
        <taxon>Symbiodiniaceae</taxon>
        <taxon>Symbiodinium</taxon>
    </lineage>
</organism>
<dbReference type="AlphaFoldDB" id="A0A812Q0P4"/>
<name>A0A812Q0P4_9DINO</name>
<evidence type="ECO:0000313" key="2">
    <source>
        <dbReference type="Proteomes" id="UP000604046"/>
    </source>
</evidence>
<dbReference type="EMBL" id="CAJNDS010002192">
    <property type="protein sequence ID" value="CAE7366696.1"/>
    <property type="molecule type" value="Genomic_DNA"/>
</dbReference>
<evidence type="ECO:0000313" key="1">
    <source>
        <dbReference type="EMBL" id="CAE7366696.1"/>
    </source>
</evidence>
<dbReference type="Proteomes" id="UP000604046">
    <property type="component" value="Unassembled WGS sequence"/>
</dbReference>
<comment type="caution">
    <text evidence="1">The sequence shown here is derived from an EMBL/GenBank/DDBJ whole genome shotgun (WGS) entry which is preliminary data.</text>
</comment>
<protein>
    <submittedName>
        <fullName evidence="1">Uncharacterized protein</fullName>
    </submittedName>
</protein>
<sequence>MAVEGLNTTADAPAYYAAPVSPPYGRMANSLCGIYLASWSHLQGKQQFVEAAKKAAKAAGWKSEVGDVTSVDVAFVEPGEGPKLPADIKSKKVSPLPGLLFPVPTFRQSPGNSAILAEPGDSFIPKVIVPDPQSLLQEQESSSKRRLRKQP</sequence>
<accession>A0A812Q0P4</accession>
<gene>
    <name evidence="1" type="ORF">SNAT2548_LOCUS19919</name>
</gene>
<reference evidence="1" key="1">
    <citation type="submission" date="2021-02" db="EMBL/GenBank/DDBJ databases">
        <authorList>
            <person name="Dougan E. K."/>
            <person name="Rhodes N."/>
            <person name="Thang M."/>
            <person name="Chan C."/>
        </authorList>
    </citation>
    <scope>NUCLEOTIDE SEQUENCE</scope>
</reference>